<evidence type="ECO:0000256" key="2">
    <source>
        <dbReference type="ARBA" id="ARBA00023242"/>
    </source>
</evidence>
<feature type="region of interest" description="Disordered" evidence="3">
    <location>
        <begin position="93"/>
        <end position="115"/>
    </location>
</feature>
<reference evidence="5" key="1">
    <citation type="submission" date="2023-04" db="EMBL/GenBank/DDBJ databases">
        <title>Phytophthora fragariaefolia NBRC 109709.</title>
        <authorList>
            <person name="Ichikawa N."/>
            <person name="Sato H."/>
            <person name="Tonouchi N."/>
        </authorList>
    </citation>
    <scope>NUCLEOTIDE SEQUENCE</scope>
    <source>
        <strain evidence="5">NBRC 109709</strain>
    </source>
</reference>
<feature type="compositionally biased region" description="Polar residues" evidence="3">
    <location>
        <begin position="390"/>
        <end position="400"/>
    </location>
</feature>
<evidence type="ECO:0000256" key="1">
    <source>
        <dbReference type="ARBA" id="ARBA00004123"/>
    </source>
</evidence>
<feature type="domain" description="CCT" evidence="4">
    <location>
        <begin position="374"/>
        <end position="420"/>
    </location>
</feature>
<keyword evidence="2" id="KW-0539">Nucleus</keyword>
<dbReference type="Proteomes" id="UP001165121">
    <property type="component" value="Unassembled WGS sequence"/>
</dbReference>
<evidence type="ECO:0000259" key="4">
    <source>
        <dbReference type="Pfam" id="PF06203"/>
    </source>
</evidence>
<dbReference type="InterPro" id="IPR010402">
    <property type="entry name" value="CCT_domain"/>
</dbReference>
<evidence type="ECO:0000313" key="6">
    <source>
        <dbReference type="Proteomes" id="UP001165121"/>
    </source>
</evidence>
<feature type="compositionally biased region" description="Basic and acidic residues" evidence="3">
    <location>
        <begin position="100"/>
        <end position="109"/>
    </location>
</feature>
<dbReference type="AlphaFoldDB" id="A0A9W6XVR5"/>
<evidence type="ECO:0000256" key="3">
    <source>
        <dbReference type="SAM" id="MobiDB-lite"/>
    </source>
</evidence>
<keyword evidence="6" id="KW-1185">Reference proteome</keyword>
<evidence type="ECO:0000313" key="5">
    <source>
        <dbReference type="EMBL" id="GMF48125.1"/>
    </source>
</evidence>
<dbReference type="OrthoDB" id="73854at2759"/>
<name>A0A9W6XVR5_9STRA</name>
<gene>
    <name evidence="5" type="ORF">Pfra01_001845300</name>
</gene>
<comment type="subcellular location">
    <subcellularLocation>
        <location evidence="1">Nucleus</location>
    </subcellularLocation>
</comment>
<accession>A0A9W6XVR5</accession>
<comment type="caution">
    <text evidence="5">The sequence shown here is derived from an EMBL/GenBank/DDBJ whole genome shotgun (WGS) entry which is preliminary data.</text>
</comment>
<protein>
    <submittedName>
        <fullName evidence="5">Unnamed protein product</fullName>
    </submittedName>
</protein>
<dbReference type="Pfam" id="PF06203">
    <property type="entry name" value="CCT"/>
    <property type="match status" value="1"/>
</dbReference>
<organism evidence="5 6">
    <name type="scientific">Phytophthora fragariaefolia</name>
    <dbReference type="NCBI Taxonomy" id="1490495"/>
    <lineage>
        <taxon>Eukaryota</taxon>
        <taxon>Sar</taxon>
        <taxon>Stramenopiles</taxon>
        <taxon>Oomycota</taxon>
        <taxon>Peronosporomycetes</taxon>
        <taxon>Peronosporales</taxon>
        <taxon>Peronosporaceae</taxon>
        <taxon>Phytophthora</taxon>
    </lineage>
</organism>
<feature type="region of interest" description="Disordered" evidence="3">
    <location>
        <begin position="361"/>
        <end position="407"/>
    </location>
</feature>
<dbReference type="EMBL" id="BSXT01002277">
    <property type="protein sequence ID" value="GMF48125.1"/>
    <property type="molecule type" value="Genomic_DNA"/>
</dbReference>
<feature type="region of interest" description="Disordered" evidence="3">
    <location>
        <begin position="25"/>
        <end position="52"/>
    </location>
</feature>
<dbReference type="GO" id="GO:0005634">
    <property type="term" value="C:nucleus"/>
    <property type="evidence" value="ECO:0007669"/>
    <property type="project" value="UniProtKB-SubCell"/>
</dbReference>
<sequence>MRTPSLTHLSICSVRGLAAQGHDADAAAGAAPSSRRLVAGKPPPAALSAPREAANSPLCWDERDGLSLLPQSGLEAASACWDNGLDKLRERRSTVVQQTGERKQRKESVEQEEDSLNVDELSELFSCVEQEEMAGVDFGVFIEDEDAINVEEMGQAFSWLDDSQACARDDRLEVKVASPVDVVDTKELELEAADVQKSFNIFGDLDDVAASQELEEADAENVAMLSEIISATLEDKDAVEPVQVSYGAADCEDAKNVDLVSHLFTSLEKTSAIDQDDEADRSVMTRDWIDALEVGNVSSLFTELEQAEKMETKMQTKTQTVAPAPVKVDSRVFVPTFSVRIDGERSARPAVGPNSNLLVGPPGVLLAGPPPPSREDRVGRWKSKRKTRSYAANQPDQSISDTRRACAAKRQRVKGRFVSDSHTFVSITALQQ</sequence>
<proteinExistence type="predicted"/>